<evidence type="ECO:0000256" key="1">
    <source>
        <dbReference type="ARBA" id="ARBA00004370"/>
    </source>
</evidence>
<evidence type="ECO:0000256" key="3">
    <source>
        <dbReference type="ARBA" id="ARBA00022989"/>
    </source>
</evidence>
<dbReference type="GO" id="GO:0016020">
    <property type="term" value="C:membrane"/>
    <property type="evidence" value="ECO:0007669"/>
    <property type="project" value="UniProtKB-SubCell"/>
</dbReference>
<keyword evidence="3 5" id="KW-1133">Transmembrane helix</keyword>
<keyword evidence="4 5" id="KW-0472">Membrane</keyword>
<proteinExistence type="predicted"/>
<evidence type="ECO:0008006" key="8">
    <source>
        <dbReference type="Google" id="ProtNLM"/>
    </source>
</evidence>
<feature type="transmembrane region" description="Helical" evidence="5">
    <location>
        <begin position="29"/>
        <end position="54"/>
    </location>
</feature>
<gene>
    <name evidence="6" type="ORF">E5987_07400</name>
</gene>
<dbReference type="OrthoDB" id="6624477at2"/>
<dbReference type="Pfam" id="PF05101">
    <property type="entry name" value="VirB3"/>
    <property type="match status" value="1"/>
</dbReference>
<dbReference type="RefSeq" id="WP_160335467.1">
    <property type="nucleotide sequence ID" value="NZ_WSRP01000020.1"/>
</dbReference>
<keyword evidence="2 5" id="KW-0812">Transmembrane</keyword>
<dbReference type="EMBL" id="WSRP01000020">
    <property type="protein sequence ID" value="MVX57034.1"/>
    <property type="molecule type" value="Genomic_DNA"/>
</dbReference>
<evidence type="ECO:0000256" key="5">
    <source>
        <dbReference type="SAM" id="Phobius"/>
    </source>
</evidence>
<keyword evidence="7" id="KW-1185">Reference proteome</keyword>
<evidence type="ECO:0000313" key="6">
    <source>
        <dbReference type="EMBL" id="MVX57034.1"/>
    </source>
</evidence>
<sequence>MQTSSPLFKGATRPACIAGVPIKPFVLNLGIWILLAVYVWIPLMLVCPITHFVLSKFAEKDDQIFNQLFSYFRLNILGHKNRLFWNGISSFSPRQQKELFVFEKREKNV</sequence>
<dbReference type="Proteomes" id="UP000472580">
    <property type="component" value="Unassembled WGS sequence"/>
</dbReference>
<comment type="subcellular location">
    <subcellularLocation>
        <location evidence="1">Membrane</location>
    </subcellularLocation>
</comment>
<comment type="caution">
    <text evidence="6">The sequence shown here is derived from an EMBL/GenBank/DDBJ whole genome shotgun (WGS) entry which is preliminary data.</text>
</comment>
<name>A0A6L6YI21_9BURK</name>
<accession>A0A6L6YI21</accession>
<organism evidence="6 7">
    <name type="scientific">Parasutterella muris</name>
    <dbReference type="NCBI Taxonomy" id="2565572"/>
    <lineage>
        <taxon>Bacteria</taxon>
        <taxon>Pseudomonadati</taxon>
        <taxon>Pseudomonadota</taxon>
        <taxon>Betaproteobacteria</taxon>
        <taxon>Burkholderiales</taxon>
        <taxon>Sutterellaceae</taxon>
        <taxon>Parasutterella</taxon>
    </lineage>
</organism>
<dbReference type="AlphaFoldDB" id="A0A6L6YI21"/>
<protein>
    <recommendedName>
        <fullName evidence="8">Type IV secretion system protein VirB3</fullName>
    </recommendedName>
</protein>
<evidence type="ECO:0000313" key="7">
    <source>
        <dbReference type="Proteomes" id="UP000472580"/>
    </source>
</evidence>
<reference evidence="6 7" key="1">
    <citation type="submission" date="2019-12" db="EMBL/GenBank/DDBJ databases">
        <title>Microbes associate with the intestines of laboratory mice.</title>
        <authorList>
            <person name="Navarre W."/>
            <person name="Wong E."/>
        </authorList>
    </citation>
    <scope>NUCLEOTIDE SEQUENCE [LARGE SCALE GENOMIC DNA]</scope>
    <source>
        <strain evidence="6 7">NM82_D38</strain>
    </source>
</reference>
<evidence type="ECO:0000256" key="4">
    <source>
        <dbReference type="ARBA" id="ARBA00023136"/>
    </source>
</evidence>
<evidence type="ECO:0000256" key="2">
    <source>
        <dbReference type="ARBA" id="ARBA00022692"/>
    </source>
</evidence>
<dbReference type="InterPro" id="IPR007792">
    <property type="entry name" value="T4SS_VirB3/TrbD/AvhB"/>
</dbReference>